<dbReference type="NCBIfam" id="TIGR01613">
    <property type="entry name" value="primase_Cterm"/>
    <property type="match status" value="1"/>
</dbReference>
<dbReference type="InterPro" id="IPR014818">
    <property type="entry name" value="Phage/plasmid_primase_P4_C"/>
</dbReference>
<dbReference type="Gene3D" id="3.40.50.300">
    <property type="entry name" value="P-loop containing nucleotide triphosphate hydrolases"/>
    <property type="match status" value="1"/>
</dbReference>
<dbReference type="Pfam" id="PF23162">
    <property type="entry name" value="AEP_C962R"/>
    <property type="match status" value="1"/>
</dbReference>
<evidence type="ECO:0000259" key="4">
    <source>
        <dbReference type="PROSITE" id="PS51206"/>
    </source>
</evidence>
<dbReference type="InterPro" id="IPR006500">
    <property type="entry name" value="Helicase_put_C_phage/plasmid"/>
</dbReference>
<evidence type="ECO:0000313" key="5">
    <source>
        <dbReference type="EMBL" id="QHT02131.1"/>
    </source>
</evidence>
<dbReference type="GO" id="GO:0005524">
    <property type="term" value="F:ATP binding"/>
    <property type="evidence" value="ECO:0007669"/>
    <property type="project" value="UniProtKB-KW"/>
</dbReference>
<sequence>MGITEDFRSFINKYKVEKGKPYTNTSIGYPRVSICVPEDKYGDFVNIYGLALTNGVPLYFTEKPTEPSSLRVDIDFRFTMPDDKSGIYNSHDSNSSLNSKKKYDRIYTAQNIFNIVNSYFKVINQYLDVPVEANVAYVMEKPNPVEFRNKLKDGIHIIFPHIVVNNNVHHFIRRKILDVAADIFKELPICNDYDSIVDKAIIDVNCWQMYGSRKPDCDTYRVSSIYKCIDNETVKTDYTLNAADEINFIKLFSMRNVSSNITDFVKPEFDTEISQYSKHILPSIDLKMKSKLQNNIFGKSLNMNRSYISDDEFAFAKKLVDCLSLTRADNYPDWINLGWVLRNIDYRLLETWVEFSKISSAYIEGECHNLWDKMRKDNMGIGTLRWWAKQDNLVKYVSILDESILPKIDRSVASDGAHFDIACVVHALFKEDFKAISKDIWYKYDRQKHRWVRAIEGLDLRRSLSTEVCVKYMQRAMYYNEYTEDPTLKAINDERSKKCLKIATQLKNSNFKDSIMKECRALFIDEKFEELLDSRSHLIGFNNGVYDLKMHIFRDGMPDDYIMLSTKVNYISYNSEMPEVAEINEFFAKIFTNKNLRNYVMDVLACIIDGSIAQERFYIFTGHGSNGKSRLLDLIQKSIGDYYCILPIALLTQKRAASNAAQSELERTKGRRFAVMQEPSENDRLNIGLMKELSGQDRILVRTLFKEPYEFKPQFKMILTCNELPEIPSDDGGTWRRIKVCNFSSKFTETPDPRKDNEFFMDLDLSERFHQWREIFISMLIERHKHINPMAIPEPSEVRVATESYKQNNDVIGQFINDRIVIDPQIKEPRITIAKLYTDFRLWSISNVVKGKKCPDRNQLKAYLEKLLNKPYEAKGWNGIGYKADEEDEEDDE</sequence>
<dbReference type="InterPro" id="IPR056443">
    <property type="entry name" value="AEP_C962R"/>
</dbReference>
<dbReference type="GO" id="GO:0016817">
    <property type="term" value="F:hydrolase activity, acting on acid anhydrides"/>
    <property type="evidence" value="ECO:0007669"/>
    <property type="project" value="InterPro"/>
</dbReference>
<organism evidence="5">
    <name type="scientific">viral metagenome</name>
    <dbReference type="NCBI Taxonomy" id="1070528"/>
    <lineage>
        <taxon>unclassified sequences</taxon>
        <taxon>metagenomes</taxon>
        <taxon>organismal metagenomes</taxon>
    </lineage>
</organism>
<dbReference type="PANTHER" id="PTHR35372">
    <property type="entry name" value="ATP BINDING PROTEIN-RELATED"/>
    <property type="match status" value="1"/>
</dbReference>
<keyword evidence="3" id="KW-0067">ATP-binding</keyword>
<feature type="domain" description="SF3 helicase" evidence="4">
    <location>
        <begin position="595"/>
        <end position="756"/>
    </location>
</feature>
<evidence type="ECO:0000256" key="1">
    <source>
        <dbReference type="ARBA" id="ARBA00022741"/>
    </source>
</evidence>
<dbReference type="InterPro" id="IPR027417">
    <property type="entry name" value="P-loop_NTPase"/>
</dbReference>
<proteinExistence type="predicted"/>
<dbReference type="InterPro" id="IPR014015">
    <property type="entry name" value="Helicase_SF3_DNA-vir"/>
</dbReference>
<dbReference type="Pfam" id="PF19263">
    <property type="entry name" value="DUF5906"/>
    <property type="match status" value="1"/>
</dbReference>
<protein>
    <recommendedName>
        <fullName evidence="4">SF3 helicase domain-containing protein</fullName>
    </recommendedName>
</protein>
<dbReference type="PROSITE" id="PS51206">
    <property type="entry name" value="SF3_HELICASE_1"/>
    <property type="match status" value="1"/>
</dbReference>
<dbReference type="Pfam" id="PF08706">
    <property type="entry name" value="D5_N"/>
    <property type="match status" value="1"/>
</dbReference>
<evidence type="ECO:0000256" key="3">
    <source>
        <dbReference type="ARBA" id="ARBA00022840"/>
    </source>
</evidence>
<dbReference type="SUPFAM" id="SSF52540">
    <property type="entry name" value="P-loop containing nucleoside triphosphate hydrolases"/>
    <property type="match status" value="1"/>
</dbReference>
<accession>A0A6C0CCF5</accession>
<dbReference type="InterPro" id="IPR014819">
    <property type="entry name" value="PriCT_2"/>
</dbReference>
<dbReference type="AlphaFoldDB" id="A0A6C0CCF5"/>
<keyword evidence="1" id="KW-0547">Nucleotide-binding</keyword>
<dbReference type="Pfam" id="PF08707">
    <property type="entry name" value="PriCT_2"/>
    <property type="match status" value="1"/>
</dbReference>
<dbReference type="InterPro" id="IPR051620">
    <property type="entry name" value="ORF904-like_C"/>
</dbReference>
<dbReference type="InterPro" id="IPR045455">
    <property type="entry name" value="NrS-1_pol-like_helicase"/>
</dbReference>
<reference evidence="5" key="1">
    <citation type="journal article" date="2020" name="Nature">
        <title>Giant virus diversity and host interactions through global metagenomics.</title>
        <authorList>
            <person name="Schulz F."/>
            <person name="Roux S."/>
            <person name="Paez-Espino D."/>
            <person name="Jungbluth S."/>
            <person name="Walsh D.A."/>
            <person name="Denef V.J."/>
            <person name="McMahon K.D."/>
            <person name="Konstantinidis K.T."/>
            <person name="Eloe-Fadrosh E.A."/>
            <person name="Kyrpides N.C."/>
            <person name="Woyke T."/>
        </authorList>
    </citation>
    <scope>NUCLEOTIDE SEQUENCE</scope>
    <source>
        <strain evidence="5">GVMAG-M-3300020565-3</strain>
    </source>
</reference>
<name>A0A6C0CCF5_9ZZZZ</name>
<keyword evidence="2" id="KW-0378">Hydrolase</keyword>
<evidence type="ECO:0000256" key="2">
    <source>
        <dbReference type="ARBA" id="ARBA00022801"/>
    </source>
</evidence>
<dbReference type="PANTHER" id="PTHR35372:SF2">
    <property type="entry name" value="SF3 HELICASE DOMAIN-CONTAINING PROTEIN"/>
    <property type="match status" value="1"/>
</dbReference>
<dbReference type="EMBL" id="MN739390">
    <property type="protein sequence ID" value="QHT02131.1"/>
    <property type="molecule type" value="Genomic_DNA"/>
</dbReference>